<dbReference type="InterPro" id="IPR050905">
    <property type="entry name" value="Plant_NBS-LRR"/>
</dbReference>
<keyword evidence="1" id="KW-0611">Plant defense</keyword>
<protein>
    <recommendedName>
        <fullName evidence="2">Disease resistance protein At4g27190-like leucine-rich repeats domain-containing protein</fullName>
    </recommendedName>
</protein>
<dbReference type="InterPro" id="IPR057135">
    <property type="entry name" value="At4g27190-like_LRR"/>
</dbReference>
<accession>A0AAU9M5G0</accession>
<feature type="domain" description="Disease resistance protein At4g27190-like leucine-rich repeats" evidence="2">
    <location>
        <begin position="37"/>
        <end position="98"/>
    </location>
</feature>
<reference evidence="3 4" key="1">
    <citation type="submission" date="2022-01" db="EMBL/GenBank/DDBJ databases">
        <authorList>
            <person name="Xiong W."/>
            <person name="Schranz E."/>
        </authorList>
    </citation>
    <scope>NUCLEOTIDE SEQUENCE [LARGE SCALE GENOMIC DNA]</scope>
</reference>
<comment type="caution">
    <text evidence="3">The sequence shown here is derived from an EMBL/GenBank/DDBJ whole genome shotgun (WGS) entry which is preliminary data.</text>
</comment>
<dbReference type="PANTHER" id="PTHR33463:SF96">
    <property type="entry name" value="LEUCINE-RICH REPEAT DOMAIN, L DOMAIN-LIKE PROTEIN-RELATED"/>
    <property type="match status" value="1"/>
</dbReference>
<proteinExistence type="predicted"/>
<dbReference type="Gene3D" id="3.80.10.10">
    <property type="entry name" value="Ribonuclease Inhibitor"/>
    <property type="match status" value="1"/>
</dbReference>
<evidence type="ECO:0000313" key="4">
    <source>
        <dbReference type="Proteomes" id="UP001157418"/>
    </source>
</evidence>
<gene>
    <name evidence="3" type="ORF">LVIROSA_LOCUS9156</name>
</gene>
<dbReference type="Proteomes" id="UP001157418">
    <property type="component" value="Unassembled WGS sequence"/>
</dbReference>
<feature type="domain" description="Disease resistance protein At4g27190-like leucine-rich repeats" evidence="2">
    <location>
        <begin position="260"/>
        <end position="364"/>
    </location>
</feature>
<dbReference type="SUPFAM" id="SSF52047">
    <property type="entry name" value="RNI-like"/>
    <property type="match status" value="1"/>
</dbReference>
<dbReference type="EMBL" id="CAKMRJ010001112">
    <property type="protein sequence ID" value="CAH1421777.1"/>
    <property type="molecule type" value="Genomic_DNA"/>
</dbReference>
<dbReference type="AlphaFoldDB" id="A0AAU9M5G0"/>
<organism evidence="3 4">
    <name type="scientific">Lactuca virosa</name>
    <dbReference type="NCBI Taxonomy" id="75947"/>
    <lineage>
        <taxon>Eukaryota</taxon>
        <taxon>Viridiplantae</taxon>
        <taxon>Streptophyta</taxon>
        <taxon>Embryophyta</taxon>
        <taxon>Tracheophyta</taxon>
        <taxon>Spermatophyta</taxon>
        <taxon>Magnoliopsida</taxon>
        <taxon>eudicotyledons</taxon>
        <taxon>Gunneridae</taxon>
        <taxon>Pentapetalae</taxon>
        <taxon>asterids</taxon>
        <taxon>campanulids</taxon>
        <taxon>Asterales</taxon>
        <taxon>Asteraceae</taxon>
        <taxon>Cichorioideae</taxon>
        <taxon>Cichorieae</taxon>
        <taxon>Lactucinae</taxon>
        <taxon>Lactuca</taxon>
    </lineage>
</organism>
<name>A0AAU9M5G0_9ASTR</name>
<dbReference type="InterPro" id="IPR032675">
    <property type="entry name" value="LRR_dom_sf"/>
</dbReference>
<dbReference type="Pfam" id="PF23247">
    <property type="entry name" value="LRR_RPS2"/>
    <property type="match status" value="5"/>
</dbReference>
<keyword evidence="4" id="KW-1185">Reference proteome</keyword>
<feature type="domain" description="Disease resistance protein At4g27190-like leucine-rich repeats" evidence="2">
    <location>
        <begin position="401"/>
        <end position="488"/>
    </location>
</feature>
<feature type="domain" description="Disease resistance protein At4g27190-like leucine-rich repeats" evidence="2">
    <location>
        <begin position="621"/>
        <end position="713"/>
    </location>
</feature>
<evidence type="ECO:0000313" key="3">
    <source>
        <dbReference type="EMBL" id="CAH1421777.1"/>
    </source>
</evidence>
<dbReference type="PANTHER" id="PTHR33463">
    <property type="entry name" value="NB-ARC DOMAIN-CONTAINING PROTEIN-RELATED"/>
    <property type="match status" value="1"/>
</dbReference>
<evidence type="ECO:0000256" key="1">
    <source>
        <dbReference type="ARBA" id="ARBA00022821"/>
    </source>
</evidence>
<feature type="domain" description="Disease resistance protein At4g27190-like leucine-rich repeats" evidence="2">
    <location>
        <begin position="182"/>
        <end position="253"/>
    </location>
</feature>
<sequence>MESKHSFENTLKLVTKKSELLGSRINELFEKTVVLCLSVDNMSDLEDVWMKSSLRSQSSSFQNIRILVVSECAELEYLFTLGVAKAMSNLEHLDVFNCLVMKELIHLVSGEEKVTFPKLTFLSLRGLPELLGLCQNVNTIALPHLVELKIGDIPNIANIYSKNKLTTSCLLREEVLIPKLQRLHIEGMENLKEIWPCDFGTSEEVTLREIEVSECENLVNIFPCNPMPLLCHLEELKVRHCGSIEALFNINMDYVVAIEESSISLRRINVFGCDKLVDLFPCNPMPLLHHLEELEVRDCGSIEALFSIDLDCVGETGEEGGTSSLRSIEVRNLGKIKEVWRIKGANHSRIPICGFQAVESIKITGLEVIFETLDIWGMERMSHVWKCNWNEFLILHRKPSESPFHNLTTINLKYCKSIKYVFSPLMGKLLSNLKEVKIGYCDDMEEVVSNRDDEDEEKITSTSTHTSTSLFPLLDSLSLYHLQNLKCIGGGGSTTTSFLDQYKEEEGDGDQTTKATSKSRNVSFPYLKTIKLVDLPELMGFFLGMNEFQWPSLDKILINDCPRMRVFTAGGSTAPQLKYVKTRLGKHSPRCWFNSHVTTTTTQQHQESTSFSCPAVTSEEIHWSFHNLIELHVTDKTFVEKIIIPSNELLHLKKLEKIYVRECASVEEVFEAVEGTRTNSGSDESQTTIVTLPNLTQVELVNLDCLTHIWKSNRIYGRAIGVWYLSFQT</sequence>
<evidence type="ECO:0000259" key="2">
    <source>
        <dbReference type="Pfam" id="PF23247"/>
    </source>
</evidence>